<protein>
    <submittedName>
        <fullName evidence="1">Uncharacterized protein</fullName>
    </submittedName>
</protein>
<proteinExistence type="predicted"/>
<keyword evidence="2" id="KW-1185">Reference proteome</keyword>
<sequence>MFRSFLSECDIPISLSQSSSFRTHSDKIQFVSYTEDIDWFCNLMFCNRISVKTEVSCLVTVKVKCPNCSLSDFPHRKSKNK</sequence>
<reference evidence="1 2" key="1">
    <citation type="submission" date="2015-05" db="EMBL/GenBank/DDBJ databases">
        <title>Evolution of Trichinella species and genotypes.</title>
        <authorList>
            <person name="Korhonen P.K."/>
            <person name="Edoardo P."/>
            <person name="Giuseppe L.R."/>
            <person name="Gasser R.B."/>
        </authorList>
    </citation>
    <scope>NUCLEOTIDE SEQUENCE [LARGE SCALE GENOMIC DNA]</scope>
    <source>
        <strain evidence="1">ISS10</strain>
    </source>
</reference>
<organism evidence="1 2">
    <name type="scientific">Trichinella nativa</name>
    <dbReference type="NCBI Taxonomy" id="6335"/>
    <lineage>
        <taxon>Eukaryota</taxon>
        <taxon>Metazoa</taxon>
        <taxon>Ecdysozoa</taxon>
        <taxon>Nematoda</taxon>
        <taxon>Enoplea</taxon>
        <taxon>Dorylaimia</taxon>
        <taxon>Trichinellida</taxon>
        <taxon>Trichinellidae</taxon>
        <taxon>Trichinella</taxon>
    </lineage>
</organism>
<dbReference type="Proteomes" id="UP000054721">
    <property type="component" value="Unassembled WGS sequence"/>
</dbReference>
<dbReference type="AlphaFoldDB" id="A0A0V1L565"/>
<evidence type="ECO:0000313" key="2">
    <source>
        <dbReference type="Proteomes" id="UP000054721"/>
    </source>
</evidence>
<gene>
    <name evidence="1" type="ORF">T02_10025</name>
</gene>
<dbReference type="EMBL" id="JYDW01000137">
    <property type="protein sequence ID" value="KRZ54501.1"/>
    <property type="molecule type" value="Genomic_DNA"/>
</dbReference>
<name>A0A0V1L565_9BILA</name>
<accession>A0A0V1L565</accession>
<comment type="caution">
    <text evidence="1">The sequence shown here is derived from an EMBL/GenBank/DDBJ whole genome shotgun (WGS) entry which is preliminary data.</text>
</comment>
<evidence type="ECO:0000313" key="1">
    <source>
        <dbReference type="EMBL" id="KRZ54501.1"/>
    </source>
</evidence>